<dbReference type="PROSITE" id="PS51918">
    <property type="entry name" value="RADICAL_SAM"/>
    <property type="match status" value="1"/>
</dbReference>
<keyword evidence="2 12" id="KW-0004">4Fe-4S</keyword>
<keyword evidence="4 12" id="KW-0698">rRNA processing</keyword>
<feature type="binding site" evidence="12">
    <location>
        <position position="118"/>
    </location>
    <ligand>
        <name>[4Fe-4S] cluster</name>
        <dbReference type="ChEBI" id="CHEBI:49883"/>
        <note>4Fe-4S-S-AdoMet</note>
    </ligand>
</feature>
<dbReference type="InterPro" id="IPR013785">
    <property type="entry name" value="Aldolase_TIM"/>
</dbReference>
<dbReference type="GO" id="GO:0070475">
    <property type="term" value="P:rRNA base methylation"/>
    <property type="evidence" value="ECO:0007669"/>
    <property type="project" value="UniProtKB-UniRule"/>
</dbReference>
<dbReference type="Proteomes" id="UP000215413">
    <property type="component" value="Unassembled WGS sequence"/>
</dbReference>
<evidence type="ECO:0000256" key="1">
    <source>
        <dbReference type="ARBA" id="ARBA00004496"/>
    </source>
</evidence>
<keyword evidence="7 12" id="KW-0949">S-adenosyl-L-methionine</keyword>
<dbReference type="AlphaFoldDB" id="A0A233V501"/>
<dbReference type="NCBIfam" id="TIGR00048">
    <property type="entry name" value="rRNA_mod_RlmN"/>
    <property type="match status" value="1"/>
</dbReference>
<keyword evidence="8 12" id="KW-0819">tRNA processing</keyword>
<feature type="binding site" evidence="12">
    <location>
        <position position="121"/>
    </location>
    <ligand>
        <name>[4Fe-4S] cluster</name>
        <dbReference type="ChEBI" id="CHEBI:49883"/>
        <note>4Fe-4S-S-AdoMet</note>
    </ligand>
</feature>
<comment type="miscellaneous">
    <text evidence="12">Reaction proceeds by a ping-pong mechanism involving intermediate methylation of a conserved cysteine residue.</text>
</comment>
<dbReference type="CDD" id="cd01335">
    <property type="entry name" value="Radical_SAM"/>
    <property type="match status" value="1"/>
</dbReference>
<dbReference type="InterPro" id="IPR040072">
    <property type="entry name" value="Methyltransferase_A"/>
</dbReference>
<keyword evidence="9 12" id="KW-0479">Metal-binding</keyword>
<dbReference type="GO" id="GO:0070040">
    <property type="term" value="F:rRNA (adenine(2503)-C2-)-methyltransferase activity"/>
    <property type="evidence" value="ECO:0007669"/>
    <property type="project" value="UniProtKB-UniRule"/>
</dbReference>
<feature type="domain" description="Radical SAM core" evidence="13">
    <location>
        <begin position="100"/>
        <end position="324"/>
    </location>
</feature>
<evidence type="ECO:0000256" key="8">
    <source>
        <dbReference type="ARBA" id="ARBA00022694"/>
    </source>
</evidence>
<dbReference type="InterPro" id="IPR007197">
    <property type="entry name" value="rSAM"/>
</dbReference>
<dbReference type="GO" id="GO:0019843">
    <property type="term" value="F:rRNA binding"/>
    <property type="evidence" value="ECO:0007669"/>
    <property type="project" value="UniProtKB-UniRule"/>
</dbReference>
<dbReference type="SFLD" id="SFLDF00275">
    <property type="entry name" value="adenosine_C2_methyltransferase"/>
    <property type="match status" value="1"/>
</dbReference>
<keyword evidence="10 12" id="KW-0408">Iron</keyword>
<feature type="active site" description="Proton acceptor" evidence="12">
    <location>
        <position position="94"/>
    </location>
</feature>
<dbReference type="HAMAP" id="MF_01849">
    <property type="entry name" value="RNA_methyltr_RlmN"/>
    <property type="match status" value="1"/>
</dbReference>
<comment type="catalytic activity">
    <reaction evidence="12">
        <text>adenosine(2503) in 23S rRNA + 2 reduced [2Fe-2S]-[ferredoxin] + 2 S-adenosyl-L-methionine = 2-methyladenosine(2503) in 23S rRNA + 5'-deoxyadenosine + L-methionine + 2 oxidized [2Fe-2S]-[ferredoxin] + S-adenosyl-L-homocysteine</text>
        <dbReference type="Rhea" id="RHEA:42916"/>
        <dbReference type="Rhea" id="RHEA-COMP:10000"/>
        <dbReference type="Rhea" id="RHEA-COMP:10001"/>
        <dbReference type="Rhea" id="RHEA-COMP:10152"/>
        <dbReference type="Rhea" id="RHEA-COMP:10282"/>
        <dbReference type="ChEBI" id="CHEBI:17319"/>
        <dbReference type="ChEBI" id="CHEBI:33737"/>
        <dbReference type="ChEBI" id="CHEBI:33738"/>
        <dbReference type="ChEBI" id="CHEBI:57844"/>
        <dbReference type="ChEBI" id="CHEBI:57856"/>
        <dbReference type="ChEBI" id="CHEBI:59789"/>
        <dbReference type="ChEBI" id="CHEBI:74411"/>
        <dbReference type="ChEBI" id="CHEBI:74497"/>
        <dbReference type="EC" id="2.1.1.192"/>
    </reaction>
</comment>
<feature type="binding site" evidence="12">
    <location>
        <position position="292"/>
    </location>
    <ligand>
        <name>S-adenosyl-L-methionine</name>
        <dbReference type="ChEBI" id="CHEBI:59789"/>
    </ligand>
</feature>
<evidence type="ECO:0000256" key="7">
    <source>
        <dbReference type="ARBA" id="ARBA00022691"/>
    </source>
</evidence>
<keyword evidence="3 12" id="KW-0963">Cytoplasm</keyword>
<evidence type="ECO:0000256" key="11">
    <source>
        <dbReference type="ARBA" id="ARBA00023014"/>
    </source>
</evidence>
<sequence>MQNKIVMENMTVDELKEFFLNNGEKSFRALQYFQAIHKNRIFNPNNMTNFSNDLREKLDNYNDINNCSIIKRIDSKLDNTKKYLIELSDGNIVETVFMEYKTHTSICLSTQIGCKMGCKFCASTKKSFVRNLQPYEMCAQIYLVENDLGIRINNMVLMGIGEPLDNYDNVIRFIDLITDKEGQDMSIRNITLSTCGLVDKIIKLADENIGINITISLHNPFDNERNQLMPIGNKYSIEEILDACDYYFDKTKRRIGFEYTVIESVNDSKKYMDKLVDLLKNRNCLLNLITLNPIEEFNQKSPDRNKMMEFMNYMNKNNVNTTIRRKQGIDIEGACGQLRINNMTKRGVE</sequence>
<reference evidence="15" key="1">
    <citation type="submission" date="2017-04" db="EMBL/GenBank/DDBJ databases">
        <title>Finegoldia magna isolated from orthopedic joint implant-associated infections.</title>
        <authorList>
            <person name="Bjorklund S."/>
            <person name="Bruggemann H."/>
            <person name="Jensen A."/>
            <person name="Hellmark B."/>
            <person name="Soderquist B."/>
        </authorList>
    </citation>
    <scope>NUCLEOTIDE SEQUENCE [LARGE SCALE GENOMIC DNA]</scope>
    <source>
        <strain evidence="15">CCUG 54800</strain>
    </source>
</reference>
<evidence type="ECO:0000256" key="5">
    <source>
        <dbReference type="ARBA" id="ARBA00022603"/>
    </source>
</evidence>
<comment type="caution">
    <text evidence="12">Lacks conserved residue(s) required for the propagation of feature annotation.</text>
</comment>
<feature type="binding site" evidence="12">
    <location>
        <position position="193"/>
    </location>
    <ligand>
        <name>S-adenosyl-L-methionine</name>
        <dbReference type="ChEBI" id="CHEBI:59789"/>
    </ligand>
</feature>
<dbReference type="InterPro" id="IPR027492">
    <property type="entry name" value="RNA_MTrfase_RlmN"/>
</dbReference>
<dbReference type="GO" id="GO:0000049">
    <property type="term" value="F:tRNA binding"/>
    <property type="evidence" value="ECO:0007669"/>
    <property type="project" value="UniProtKB-UniRule"/>
</dbReference>
<dbReference type="RefSeq" id="WP_094205590.1">
    <property type="nucleotide sequence ID" value="NZ_NDYC01000019.1"/>
</dbReference>
<comment type="similarity">
    <text evidence="12">Belongs to the radical SAM superfamily. RlmN family.</text>
</comment>
<dbReference type="SFLD" id="SFLDG01062">
    <property type="entry name" value="methyltransferase_(Class_A)"/>
    <property type="match status" value="1"/>
</dbReference>
<evidence type="ECO:0000256" key="10">
    <source>
        <dbReference type="ARBA" id="ARBA00023004"/>
    </source>
</evidence>
<dbReference type="Pfam" id="PF21016">
    <property type="entry name" value="RlmN_N"/>
    <property type="match status" value="1"/>
</dbReference>
<dbReference type="PANTHER" id="PTHR30544">
    <property type="entry name" value="23S RRNA METHYLTRANSFERASE"/>
    <property type="match status" value="1"/>
</dbReference>
<dbReference type="FunFam" id="3.20.20.70:FF:000014">
    <property type="entry name" value="Probable dual-specificity RNA methyltransferase RlmN"/>
    <property type="match status" value="1"/>
</dbReference>
<proteinExistence type="inferred from homology"/>
<dbReference type="InterPro" id="IPR058240">
    <property type="entry name" value="rSAM_sf"/>
</dbReference>
<dbReference type="EC" id="2.1.1.192" evidence="12"/>
<gene>
    <name evidence="12" type="primary">rlmN</name>
    <name evidence="14" type="ORF">B9N49_03820</name>
</gene>
<keyword evidence="11 12" id="KW-0411">Iron-sulfur</keyword>
<dbReference type="SUPFAM" id="SSF102114">
    <property type="entry name" value="Radical SAM enzymes"/>
    <property type="match status" value="1"/>
</dbReference>
<comment type="function">
    <text evidence="12">Specifically methylates position 2 of adenine 2503 in 23S rRNA and position 2 of adenine 37 in tRNAs.</text>
</comment>
<protein>
    <recommendedName>
        <fullName evidence="12">Probable dual-specificity RNA methyltransferase RlmN</fullName>
        <ecNumber evidence="12">2.1.1.192</ecNumber>
    </recommendedName>
    <alternativeName>
        <fullName evidence="12">23S rRNA (adenine(2503)-C(2))-methyltransferase</fullName>
    </alternativeName>
    <alternativeName>
        <fullName evidence="12">23S rRNA m2A2503 methyltransferase</fullName>
    </alternativeName>
    <alternativeName>
        <fullName evidence="12">Ribosomal RNA large subunit methyltransferase N</fullName>
    </alternativeName>
    <alternativeName>
        <fullName evidence="12">tRNA (adenine(37)-C(2))-methyltransferase</fullName>
    </alternativeName>
    <alternativeName>
        <fullName evidence="12">tRNA m2A37 methyltransferase</fullName>
    </alternativeName>
</protein>
<evidence type="ECO:0000256" key="3">
    <source>
        <dbReference type="ARBA" id="ARBA00022490"/>
    </source>
</evidence>
<dbReference type="Pfam" id="PF04055">
    <property type="entry name" value="Radical_SAM"/>
    <property type="match status" value="1"/>
</dbReference>
<evidence type="ECO:0000313" key="14">
    <source>
        <dbReference type="EMBL" id="OXZ27463.1"/>
    </source>
</evidence>
<evidence type="ECO:0000256" key="4">
    <source>
        <dbReference type="ARBA" id="ARBA00022552"/>
    </source>
</evidence>
<comment type="cofactor">
    <cofactor evidence="12">
        <name>[4Fe-4S] cluster</name>
        <dbReference type="ChEBI" id="CHEBI:49883"/>
    </cofactor>
    <text evidence="12">Binds 1 [4Fe-4S] cluster. The cluster is coordinated with 3 cysteines and an exchangeable S-adenosyl-L-methionine.</text>
</comment>
<evidence type="ECO:0000313" key="15">
    <source>
        <dbReference type="Proteomes" id="UP000215413"/>
    </source>
</evidence>
<name>A0A233V501_FINMA</name>
<dbReference type="EMBL" id="NDYC01000019">
    <property type="protein sequence ID" value="OXZ27463.1"/>
    <property type="molecule type" value="Genomic_DNA"/>
</dbReference>
<evidence type="ECO:0000256" key="6">
    <source>
        <dbReference type="ARBA" id="ARBA00022679"/>
    </source>
</evidence>
<dbReference type="GO" id="GO:0046872">
    <property type="term" value="F:metal ion binding"/>
    <property type="evidence" value="ECO:0007669"/>
    <property type="project" value="UniProtKB-KW"/>
</dbReference>
<dbReference type="Gene3D" id="3.20.20.70">
    <property type="entry name" value="Aldolase class I"/>
    <property type="match status" value="1"/>
</dbReference>
<comment type="caution">
    <text evidence="14">The sequence shown here is derived from an EMBL/GenBank/DDBJ whole genome shotgun (WGS) entry which is preliminary data.</text>
</comment>
<organism evidence="14 15">
    <name type="scientific">Finegoldia magna</name>
    <name type="common">Peptostreptococcus magnus</name>
    <dbReference type="NCBI Taxonomy" id="1260"/>
    <lineage>
        <taxon>Bacteria</taxon>
        <taxon>Bacillati</taxon>
        <taxon>Bacillota</taxon>
        <taxon>Tissierellia</taxon>
        <taxon>Tissierellales</taxon>
        <taxon>Peptoniphilaceae</taxon>
        <taxon>Finegoldia</taxon>
    </lineage>
</organism>
<dbReference type="PANTHER" id="PTHR30544:SF5">
    <property type="entry name" value="RADICAL SAM CORE DOMAIN-CONTAINING PROTEIN"/>
    <property type="match status" value="1"/>
</dbReference>
<feature type="binding site" evidence="12">
    <location>
        <position position="114"/>
    </location>
    <ligand>
        <name>[4Fe-4S] cluster</name>
        <dbReference type="ChEBI" id="CHEBI:49883"/>
        <note>4Fe-4S-S-AdoMet</note>
    </ligand>
</feature>
<dbReference type="InterPro" id="IPR004383">
    <property type="entry name" value="rRNA_lsu_MTrfase_RlmN/Cfr"/>
</dbReference>
<dbReference type="GO" id="GO:0005737">
    <property type="term" value="C:cytoplasm"/>
    <property type="evidence" value="ECO:0007669"/>
    <property type="project" value="UniProtKB-SubCell"/>
</dbReference>
<keyword evidence="6 12" id="KW-0808">Transferase</keyword>
<evidence type="ECO:0000256" key="12">
    <source>
        <dbReference type="HAMAP-Rule" id="MF_01849"/>
    </source>
</evidence>
<dbReference type="GO" id="GO:0030488">
    <property type="term" value="P:tRNA methylation"/>
    <property type="evidence" value="ECO:0007669"/>
    <property type="project" value="UniProtKB-UniRule"/>
</dbReference>
<accession>A0A233V501</accession>
<dbReference type="GO" id="GO:0051539">
    <property type="term" value="F:4 iron, 4 sulfur cluster binding"/>
    <property type="evidence" value="ECO:0007669"/>
    <property type="project" value="UniProtKB-UniRule"/>
</dbReference>
<comment type="subcellular location">
    <subcellularLocation>
        <location evidence="1 12">Cytoplasm</location>
    </subcellularLocation>
</comment>
<dbReference type="InterPro" id="IPR048641">
    <property type="entry name" value="RlmN_N"/>
</dbReference>
<evidence type="ECO:0000256" key="9">
    <source>
        <dbReference type="ARBA" id="ARBA00022723"/>
    </source>
</evidence>
<keyword evidence="12" id="KW-1015">Disulfide bond</keyword>
<evidence type="ECO:0000256" key="2">
    <source>
        <dbReference type="ARBA" id="ARBA00022485"/>
    </source>
</evidence>
<dbReference type="PIRSF" id="PIRSF006004">
    <property type="entry name" value="CHP00048"/>
    <property type="match status" value="1"/>
</dbReference>
<dbReference type="Gene3D" id="1.10.150.530">
    <property type="match status" value="1"/>
</dbReference>
<evidence type="ECO:0000259" key="13">
    <source>
        <dbReference type="PROSITE" id="PS51918"/>
    </source>
</evidence>
<feature type="active site" description="S-methylcysteine intermediate" evidence="12">
    <location>
        <position position="335"/>
    </location>
</feature>
<dbReference type="SFLD" id="SFLDS00029">
    <property type="entry name" value="Radical_SAM"/>
    <property type="match status" value="1"/>
</dbReference>
<feature type="binding site" evidence="12">
    <location>
        <begin position="216"/>
        <end position="218"/>
    </location>
    <ligand>
        <name>S-adenosyl-L-methionine</name>
        <dbReference type="ChEBI" id="CHEBI:59789"/>
    </ligand>
</feature>
<keyword evidence="5 12" id="KW-0489">Methyltransferase</keyword>
<feature type="binding site" evidence="12">
    <location>
        <begin position="161"/>
        <end position="162"/>
    </location>
    <ligand>
        <name>S-adenosyl-L-methionine</name>
        <dbReference type="ChEBI" id="CHEBI:59789"/>
    </ligand>
</feature>
<comment type="catalytic activity">
    <reaction evidence="12">
        <text>adenosine(37) in tRNA + 2 reduced [2Fe-2S]-[ferredoxin] + 2 S-adenosyl-L-methionine = 2-methyladenosine(37) in tRNA + 5'-deoxyadenosine + L-methionine + 2 oxidized [2Fe-2S]-[ferredoxin] + S-adenosyl-L-homocysteine</text>
        <dbReference type="Rhea" id="RHEA:43332"/>
        <dbReference type="Rhea" id="RHEA-COMP:10000"/>
        <dbReference type="Rhea" id="RHEA-COMP:10001"/>
        <dbReference type="Rhea" id="RHEA-COMP:10162"/>
        <dbReference type="Rhea" id="RHEA-COMP:10485"/>
        <dbReference type="ChEBI" id="CHEBI:17319"/>
        <dbReference type="ChEBI" id="CHEBI:33737"/>
        <dbReference type="ChEBI" id="CHEBI:33738"/>
        <dbReference type="ChEBI" id="CHEBI:57844"/>
        <dbReference type="ChEBI" id="CHEBI:57856"/>
        <dbReference type="ChEBI" id="CHEBI:59789"/>
        <dbReference type="ChEBI" id="CHEBI:74411"/>
        <dbReference type="ChEBI" id="CHEBI:74497"/>
        <dbReference type="EC" id="2.1.1.192"/>
    </reaction>
</comment>
<dbReference type="GO" id="GO:0002935">
    <property type="term" value="F:tRNA (adenine(37)-C2)-methyltransferase activity"/>
    <property type="evidence" value="ECO:0007669"/>
    <property type="project" value="UniProtKB-UniRule"/>
</dbReference>